<keyword evidence="1" id="KW-0812">Transmembrane</keyword>
<organism evidence="2">
    <name type="scientific">Thermus caliditerrae</name>
    <dbReference type="NCBI Taxonomy" id="1330700"/>
    <lineage>
        <taxon>Bacteria</taxon>
        <taxon>Thermotogati</taxon>
        <taxon>Deinococcota</taxon>
        <taxon>Deinococci</taxon>
        <taxon>Thermales</taxon>
        <taxon>Thermaceae</taxon>
        <taxon>Thermus</taxon>
    </lineage>
</organism>
<gene>
    <name evidence="2" type="ORF">ENM28_07295</name>
</gene>
<feature type="transmembrane region" description="Helical" evidence="1">
    <location>
        <begin position="21"/>
        <end position="40"/>
    </location>
</feature>
<dbReference type="AlphaFoldDB" id="A0A7C5VH79"/>
<evidence type="ECO:0000256" key="1">
    <source>
        <dbReference type="SAM" id="Phobius"/>
    </source>
</evidence>
<evidence type="ECO:0008006" key="3">
    <source>
        <dbReference type="Google" id="ProtNLM"/>
    </source>
</evidence>
<evidence type="ECO:0000313" key="2">
    <source>
        <dbReference type="EMBL" id="HHM68490.1"/>
    </source>
</evidence>
<reference evidence="2" key="1">
    <citation type="journal article" date="2020" name="mSystems">
        <title>Genome- and Community-Level Interaction Insights into Carbon Utilization and Element Cycling Functions of Hydrothermarchaeota in Hydrothermal Sediment.</title>
        <authorList>
            <person name="Zhou Z."/>
            <person name="Liu Y."/>
            <person name="Xu W."/>
            <person name="Pan J."/>
            <person name="Luo Z.H."/>
            <person name="Li M."/>
        </authorList>
    </citation>
    <scope>NUCLEOTIDE SEQUENCE [LARGE SCALE GENOMIC DNA]</scope>
    <source>
        <strain evidence="2">SpSt-1071</strain>
    </source>
</reference>
<protein>
    <recommendedName>
        <fullName evidence="3">Conjugal transfer protein TrbC</fullName>
    </recommendedName>
</protein>
<keyword evidence="1" id="KW-1133">Transmembrane helix</keyword>
<feature type="transmembrane region" description="Helical" evidence="1">
    <location>
        <begin position="60"/>
        <end position="80"/>
    </location>
</feature>
<accession>A0A7C5VH79</accession>
<proteinExistence type="predicted"/>
<keyword evidence="1" id="KW-0472">Membrane</keyword>
<dbReference type="EMBL" id="DRXE01000259">
    <property type="protein sequence ID" value="HHM68490.1"/>
    <property type="molecule type" value="Genomic_DNA"/>
</dbReference>
<comment type="caution">
    <text evidence="2">The sequence shown here is derived from an EMBL/GenBank/DDBJ whole genome shotgun (WGS) entry which is preliminary data.</text>
</comment>
<name>A0A7C5VH79_9DEIN</name>
<sequence length="117" mass="12115">MVKRLAYRLVQQVGRVAPKQFWPVAAVALAGQLALAQIGASLSSEFSNAICPVVRFLAGPLAWAAIAAGLVIGVATLALGGRGAVRWMIGAFAAAVLLLVGKNYVESNAQGFTSCFQ</sequence>